<dbReference type="GO" id="GO:0005524">
    <property type="term" value="F:ATP binding"/>
    <property type="evidence" value="ECO:0007669"/>
    <property type="project" value="UniProtKB-UniRule"/>
</dbReference>
<dbReference type="InterPro" id="IPR011009">
    <property type="entry name" value="Kinase-like_dom_sf"/>
</dbReference>
<dbReference type="FunFam" id="1.10.510.10:FF:000590">
    <property type="entry name" value="PR5-like receptor kinase"/>
    <property type="match status" value="1"/>
</dbReference>
<dbReference type="GO" id="GO:0016020">
    <property type="term" value="C:membrane"/>
    <property type="evidence" value="ECO:0007669"/>
    <property type="project" value="UniProtKB-SubCell"/>
</dbReference>
<sequence>MRRQESPQVAVSTLLLPLLILLLTSEVQSRTLQQAFCSSSCGDIKNISYPFRLSSDPPGCGDTDYELSCDNNKALLKFHSGKYYVNQISYDTHVIRVVDVNLANGICSLPYKSVSVDEMMDDSRYKGMVSNTYTSFFRCSSNFRDQAYRIVPCLSGNGFYVYVSYGNFIISDLQGSCSFISRVPTIYQPVMYPSYDSILKLMQLGFDLGWSVECRDCVAAGASCTIRSWDTPYIYECYKPGFTVSKLVTLIIGAIWDILLGINLIARFIFAPLFIIGFLICKYMTTQRNDNKEVIELSQQNLVPRRYSFADLVAITDHFKDKLGEGGYGTVYKGQLRGGCFVAVKMLVNSKFNEEDFTNEVSIIARIHHANVVQLLGFCSEGSHRALIYEYMPNGSLDNYISSAVELQPFSWEKLLQIALGTARGIEHLHGGCHVSILHFDIKPQNILLDQTFIPKVADFGLARFFPKDHDFVSISNARGTMGYIAPELLSRNLKAVSCKSDVYSYGMLLLEMVRARRIINPKGTCSSPSLMYFPSWIYENLNEGGDIGLENVSELDAVIARMLCVVGLWCVQKKALDRPSMTRVVEMLYSNIDSVQLPPNSLSFHHHDSSKLLESDSSTELLISETVERSS</sequence>
<dbReference type="Gene3D" id="3.30.200.20">
    <property type="entry name" value="Phosphorylase Kinase, domain 1"/>
    <property type="match status" value="1"/>
</dbReference>
<name>A0A2P2J8Y7_RHIMU</name>
<dbReference type="InterPro" id="IPR000719">
    <property type="entry name" value="Prot_kinase_dom"/>
</dbReference>
<feature type="chain" id="PRO_5015172898" evidence="14">
    <location>
        <begin position="30"/>
        <end position="632"/>
    </location>
</feature>
<keyword evidence="5 14" id="KW-0732">Signal</keyword>
<keyword evidence="9 13" id="KW-1133">Transmembrane helix</keyword>
<evidence type="ECO:0000256" key="11">
    <source>
        <dbReference type="ARBA" id="ARBA00023180"/>
    </source>
</evidence>
<evidence type="ECO:0000256" key="1">
    <source>
        <dbReference type="ARBA" id="ARBA00004479"/>
    </source>
</evidence>
<feature type="domain" description="Protein kinase" evidence="15">
    <location>
        <begin position="317"/>
        <end position="593"/>
    </location>
</feature>
<keyword evidence="4 13" id="KW-0812">Transmembrane</keyword>
<reference evidence="16" key="1">
    <citation type="submission" date="2018-02" db="EMBL/GenBank/DDBJ databases">
        <title>Rhizophora mucronata_Transcriptome.</title>
        <authorList>
            <person name="Meera S.P."/>
            <person name="Sreeshan A."/>
            <person name="Augustine A."/>
        </authorList>
    </citation>
    <scope>NUCLEOTIDE SEQUENCE</scope>
    <source>
        <tissue evidence="16">Leaf</tissue>
    </source>
</reference>
<keyword evidence="3" id="KW-0808">Transferase</keyword>
<dbReference type="PANTHER" id="PTHR27009">
    <property type="entry name" value="RUST RESISTANCE KINASE LR10-RELATED"/>
    <property type="match status" value="1"/>
</dbReference>
<evidence type="ECO:0000256" key="7">
    <source>
        <dbReference type="ARBA" id="ARBA00022777"/>
    </source>
</evidence>
<feature type="transmembrane region" description="Helical" evidence="13">
    <location>
        <begin position="247"/>
        <end position="280"/>
    </location>
</feature>
<keyword evidence="11" id="KW-0325">Glycoprotein</keyword>
<keyword evidence="10 13" id="KW-0472">Membrane</keyword>
<evidence type="ECO:0000256" key="5">
    <source>
        <dbReference type="ARBA" id="ARBA00022729"/>
    </source>
</evidence>
<dbReference type="PROSITE" id="PS00107">
    <property type="entry name" value="PROTEIN_KINASE_ATP"/>
    <property type="match status" value="1"/>
</dbReference>
<organism evidence="16">
    <name type="scientific">Rhizophora mucronata</name>
    <name type="common">Asiatic mangrove</name>
    <dbReference type="NCBI Taxonomy" id="61149"/>
    <lineage>
        <taxon>Eukaryota</taxon>
        <taxon>Viridiplantae</taxon>
        <taxon>Streptophyta</taxon>
        <taxon>Embryophyta</taxon>
        <taxon>Tracheophyta</taxon>
        <taxon>Spermatophyta</taxon>
        <taxon>Magnoliopsida</taxon>
        <taxon>eudicotyledons</taxon>
        <taxon>Gunneridae</taxon>
        <taxon>Pentapetalae</taxon>
        <taxon>rosids</taxon>
        <taxon>fabids</taxon>
        <taxon>Malpighiales</taxon>
        <taxon>Rhizophoraceae</taxon>
        <taxon>Rhizophora</taxon>
    </lineage>
</organism>
<dbReference type="Pfam" id="PF13947">
    <property type="entry name" value="GUB_WAK_bind"/>
    <property type="match status" value="1"/>
</dbReference>
<evidence type="ECO:0000313" key="16">
    <source>
        <dbReference type="EMBL" id="MBW89923.1"/>
    </source>
</evidence>
<evidence type="ECO:0000259" key="15">
    <source>
        <dbReference type="PROSITE" id="PS50011"/>
    </source>
</evidence>
<evidence type="ECO:0000256" key="9">
    <source>
        <dbReference type="ARBA" id="ARBA00022989"/>
    </source>
</evidence>
<dbReference type="InterPro" id="IPR025287">
    <property type="entry name" value="WAK_GUB"/>
</dbReference>
<dbReference type="InterPro" id="IPR008271">
    <property type="entry name" value="Ser/Thr_kinase_AS"/>
</dbReference>
<dbReference type="InterPro" id="IPR045874">
    <property type="entry name" value="LRK10/LRL21-25-like"/>
</dbReference>
<dbReference type="GO" id="GO:0004674">
    <property type="term" value="F:protein serine/threonine kinase activity"/>
    <property type="evidence" value="ECO:0007669"/>
    <property type="project" value="UniProtKB-KW"/>
</dbReference>
<accession>A0A2P2J8Y7</accession>
<dbReference type="AlphaFoldDB" id="A0A2P2J8Y7"/>
<evidence type="ECO:0000256" key="14">
    <source>
        <dbReference type="SAM" id="SignalP"/>
    </source>
</evidence>
<evidence type="ECO:0000256" key="12">
    <source>
        <dbReference type="PROSITE-ProRule" id="PRU10141"/>
    </source>
</evidence>
<keyword evidence="2" id="KW-0723">Serine/threonine-protein kinase</keyword>
<dbReference type="FunFam" id="3.30.200.20:FF:000178">
    <property type="entry name" value="serine/threonine-protein kinase PBS1-like"/>
    <property type="match status" value="1"/>
</dbReference>
<evidence type="ECO:0000256" key="13">
    <source>
        <dbReference type="SAM" id="Phobius"/>
    </source>
</evidence>
<dbReference type="PROSITE" id="PS50011">
    <property type="entry name" value="PROTEIN_KINASE_DOM"/>
    <property type="match status" value="1"/>
</dbReference>
<keyword evidence="6 12" id="KW-0547">Nucleotide-binding</keyword>
<feature type="binding site" evidence="12">
    <location>
        <position position="345"/>
    </location>
    <ligand>
        <name>ATP</name>
        <dbReference type="ChEBI" id="CHEBI:30616"/>
    </ligand>
</feature>
<dbReference type="GO" id="GO:0030247">
    <property type="term" value="F:polysaccharide binding"/>
    <property type="evidence" value="ECO:0007669"/>
    <property type="project" value="InterPro"/>
</dbReference>
<evidence type="ECO:0000256" key="3">
    <source>
        <dbReference type="ARBA" id="ARBA00022679"/>
    </source>
</evidence>
<evidence type="ECO:0000256" key="8">
    <source>
        <dbReference type="ARBA" id="ARBA00022840"/>
    </source>
</evidence>
<evidence type="ECO:0000256" key="2">
    <source>
        <dbReference type="ARBA" id="ARBA00022527"/>
    </source>
</evidence>
<dbReference type="InterPro" id="IPR017441">
    <property type="entry name" value="Protein_kinase_ATP_BS"/>
</dbReference>
<keyword evidence="8 12" id="KW-0067">ATP-binding</keyword>
<dbReference type="SUPFAM" id="SSF56112">
    <property type="entry name" value="Protein kinase-like (PK-like)"/>
    <property type="match status" value="1"/>
</dbReference>
<keyword evidence="7 16" id="KW-0418">Kinase</keyword>
<evidence type="ECO:0000256" key="6">
    <source>
        <dbReference type="ARBA" id="ARBA00022741"/>
    </source>
</evidence>
<comment type="subcellular location">
    <subcellularLocation>
        <location evidence="1">Membrane</location>
        <topology evidence="1">Single-pass type I membrane protein</topology>
    </subcellularLocation>
</comment>
<proteinExistence type="predicted"/>
<protein>
    <submittedName>
        <fullName evidence="16">Kinase</fullName>
    </submittedName>
</protein>
<dbReference type="PROSITE" id="PS00108">
    <property type="entry name" value="PROTEIN_KINASE_ST"/>
    <property type="match status" value="1"/>
</dbReference>
<dbReference type="SMART" id="SM00220">
    <property type="entry name" value="S_TKc"/>
    <property type="match status" value="1"/>
</dbReference>
<feature type="signal peptide" evidence="14">
    <location>
        <begin position="1"/>
        <end position="29"/>
    </location>
</feature>
<evidence type="ECO:0000256" key="10">
    <source>
        <dbReference type="ARBA" id="ARBA00023136"/>
    </source>
</evidence>
<dbReference type="Gene3D" id="1.10.510.10">
    <property type="entry name" value="Transferase(Phosphotransferase) domain 1"/>
    <property type="match status" value="1"/>
</dbReference>
<dbReference type="EMBL" id="GGEC01009440">
    <property type="protein sequence ID" value="MBW89923.1"/>
    <property type="molecule type" value="Transcribed_RNA"/>
</dbReference>
<dbReference type="Pfam" id="PF00069">
    <property type="entry name" value="Pkinase"/>
    <property type="match status" value="1"/>
</dbReference>
<evidence type="ECO:0000256" key="4">
    <source>
        <dbReference type="ARBA" id="ARBA00022692"/>
    </source>
</evidence>